<dbReference type="EMBL" id="JACHEP010000001">
    <property type="protein sequence ID" value="MBB5323270.1"/>
    <property type="molecule type" value="Genomic_DNA"/>
</dbReference>
<evidence type="ECO:0000313" key="2">
    <source>
        <dbReference type="Proteomes" id="UP000520011"/>
    </source>
</evidence>
<reference evidence="1 2" key="1">
    <citation type="submission" date="2020-08" db="EMBL/GenBank/DDBJ databases">
        <title>Genomic Encyclopedia of Type Strains, Phase IV (KMG-IV): sequencing the most valuable type-strain genomes for metagenomic binning, comparative biology and taxonomic classification.</title>
        <authorList>
            <person name="Goeker M."/>
        </authorList>
    </citation>
    <scope>NUCLEOTIDE SEQUENCE [LARGE SCALE GENOMIC DNA]</scope>
    <source>
        <strain evidence="1 2">DSM 16325</strain>
    </source>
</reference>
<protein>
    <submittedName>
        <fullName evidence="1">Uncharacterized protein</fullName>
    </submittedName>
</protein>
<keyword evidence="2" id="KW-1185">Reference proteome</keyword>
<proteinExistence type="predicted"/>
<accession>A0A7W8IMJ4</accession>
<comment type="caution">
    <text evidence="1">The sequence shown here is derived from an EMBL/GenBank/DDBJ whole genome shotgun (WGS) entry which is preliminary data.</text>
</comment>
<name>A0A7W8IMJ4_9BACL</name>
<dbReference type="RefSeq" id="WP_183251017.1">
    <property type="nucleotide sequence ID" value="NZ_JACHEP010000001.1"/>
</dbReference>
<organism evidence="1 2">
    <name type="scientific">Anoxybacteroides tepidamans</name>
    <dbReference type="NCBI Taxonomy" id="265948"/>
    <lineage>
        <taxon>Bacteria</taxon>
        <taxon>Bacillati</taxon>
        <taxon>Bacillota</taxon>
        <taxon>Bacilli</taxon>
        <taxon>Bacillales</taxon>
        <taxon>Anoxybacillaceae</taxon>
        <taxon>Anoxybacteroides</taxon>
    </lineage>
</organism>
<sequence>MHLSLRKNVNNSIKRKAVTVKEIDGIPLLLIWREKREGVYEEIIEECS</sequence>
<evidence type="ECO:0000313" key="1">
    <source>
        <dbReference type="EMBL" id="MBB5323270.1"/>
    </source>
</evidence>
<dbReference type="AlphaFoldDB" id="A0A7W8IMJ4"/>
<gene>
    <name evidence="1" type="ORF">HNQ34_000347</name>
</gene>
<dbReference type="Proteomes" id="UP000520011">
    <property type="component" value="Unassembled WGS sequence"/>
</dbReference>